<name>A0AAP0PBC0_9MAGN</name>
<protein>
    <submittedName>
        <fullName evidence="1">Uncharacterized protein</fullName>
    </submittedName>
</protein>
<evidence type="ECO:0000313" key="1">
    <source>
        <dbReference type="EMBL" id="KAK9138353.1"/>
    </source>
</evidence>
<reference evidence="1 2" key="1">
    <citation type="submission" date="2024-01" db="EMBL/GenBank/DDBJ databases">
        <title>Genome assemblies of Stephania.</title>
        <authorList>
            <person name="Yang L."/>
        </authorList>
    </citation>
    <scope>NUCLEOTIDE SEQUENCE [LARGE SCALE GENOMIC DNA]</scope>
    <source>
        <strain evidence="1">QJT</strain>
        <tissue evidence="1">Leaf</tissue>
    </source>
</reference>
<dbReference type="Proteomes" id="UP001417504">
    <property type="component" value="Unassembled WGS sequence"/>
</dbReference>
<gene>
    <name evidence="1" type="ORF">Sjap_008947</name>
</gene>
<organism evidence="1 2">
    <name type="scientific">Stephania japonica</name>
    <dbReference type="NCBI Taxonomy" id="461633"/>
    <lineage>
        <taxon>Eukaryota</taxon>
        <taxon>Viridiplantae</taxon>
        <taxon>Streptophyta</taxon>
        <taxon>Embryophyta</taxon>
        <taxon>Tracheophyta</taxon>
        <taxon>Spermatophyta</taxon>
        <taxon>Magnoliopsida</taxon>
        <taxon>Ranunculales</taxon>
        <taxon>Menispermaceae</taxon>
        <taxon>Menispermoideae</taxon>
        <taxon>Cissampelideae</taxon>
        <taxon>Stephania</taxon>
    </lineage>
</organism>
<keyword evidence="2" id="KW-1185">Reference proteome</keyword>
<dbReference type="EMBL" id="JBBNAE010000003">
    <property type="protein sequence ID" value="KAK9138353.1"/>
    <property type="molecule type" value="Genomic_DNA"/>
</dbReference>
<proteinExistence type="predicted"/>
<comment type="caution">
    <text evidence="1">The sequence shown here is derived from an EMBL/GenBank/DDBJ whole genome shotgun (WGS) entry which is preliminary data.</text>
</comment>
<accession>A0AAP0PBC0</accession>
<dbReference type="AlphaFoldDB" id="A0AAP0PBC0"/>
<evidence type="ECO:0000313" key="2">
    <source>
        <dbReference type="Proteomes" id="UP001417504"/>
    </source>
</evidence>
<sequence>MPLEESDRYAACKRIVEQNTQMISAVIPSSSLQNSNWGLYIQLYIYHRFTRCIRLPSRFSKSCLFFSPITSFTFFIASVVQSHSKRYNTNMKHNINTCSITKENITFVDICTHILTKTVSTRMPNAIKFEILSDFLLLPSEGRMKPM</sequence>